<evidence type="ECO:0000256" key="1">
    <source>
        <dbReference type="SAM" id="Phobius"/>
    </source>
</evidence>
<name>A0ABS7AL65_9CLOT</name>
<evidence type="ECO:0000313" key="2">
    <source>
        <dbReference type="EMBL" id="MBW6409151.1"/>
    </source>
</evidence>
<feature type="transmembrane region" description="Helical" evidence="1">
    <location>
        <begin position="7"/>
        <end position="28"/>
    </location>
</feature>
<evidence type="ECO:0008006" key="4">
    <source>
        <dbReference type="Google" id="ProtNLM"/>
    </source>
</evidence>
<protein>
    <recommendedName>
        <fullName evidence="4">Glucose/Sorbosone dehydrogenase domain-containing protein</fullName>
    </recommendedName>
</protein>
<organism evidence="2 3">
    <name type="scientific">Clostridium weizhouense</name>
    <dbReference type="NCBI Taxonomy" id="2859781"/>
    <lineage>
        <taxon>Bacteria</taxon>
        <taxon>Bacillati</taxon>
        <taxon>Bacillota</taxon>
        <taxon>Clostridia</taxon>
        <taxon>Eubacteriales</taxon>
        <taxon>Clostridiaceae</taxon>
        <taxon>Clostridium</taxon>
    </lineage>
</organism>
<keyword evidence="3" id="KW-1185">Reference proteome</keyword>
<evidence type="ECO:0000313" key="3">
    <source>
        <dbReference type="Proteomes" id="UP001519921"/>
    </source>
</evidence>
<dbReference type="Gene3D" id="2.120.10.30">
    <property type="entry name" value="TolB, C-terminal domain"/>
    <property type="match status" value="1"/>
</dbReference>
<proteinExistence type="predicted"/>
<keyword evidence="1" id="KW-0472">Membrane</keyword>
<reference evidence="2 3" key="1">
    <citation type="submission" date="2021-07" db="EMBL/GenBank/DDBJ databases">
        <title>Clostridium weizhouense sp. nov., an anaerobic bacterium isolated from activated sludge of Petroleum wastewater.</title>
        <authorList>
            <person name="Li Q."/>
        </authorList>
    </citation>
    <scope>NUCLEOTIDE SEQUENCE [LARGE SCALE GENOMIC DNA]</scope>
    <source>
        <strain evidence="2 3">YB-6</strain>
    </source>
</reference>
<dbReference type="RefSeq" id="WP_219778203.1">
    <property type="nucleotide sequence ID" value="NZ_JAHXPT010000002.1"/>
</dbReference>
<feature type="transmembrane region" description="Helical" evidence="1">
    <location>
        <begin position="406"/>
        <end position="424"/>
    </location>
</feature>
<comment type="caution">
    <text evidence="2">The sequence shown here is derived from an EMBL/GenBank/DDBJ whole genome shotgun (WGS) entry which is preliminary data.</text>
</comment>
<dbReference type="SUPFAM" id="SSF101898">
    <property type="entry name" value="NHL repeat"/>
    <property type="match status" value="1"/>
</dbReference>
<dbReference type="EMBL" id="JAHXPT010000002">
    <property type="protein sequence ID" value="MBW6409151.1"/>
    <property type="molecule type" value="Genomic_DNA"/>
</dbReference>
<dbReference type="InterPro" id="IPR011042">
    <property type="entry name" value="6-blade_b-propeller_TolB-like"/>
</dbReference>
<sequence length="431" mass="48914">MKRFFKFLIISIIIVSTSFLVFKFSGVYRVNILKDNINWSIVAKNCKESVTFDKDEEDNTYVAYKNLIKLLKKDGREEVLVEKDELCIEELIYYKKNLYFLSKDKIYNYSLENKSLKIIINNIPTEGKYLDRHLIIKDSKLLLSIGAATNSGIAENDKKSNLMNIPYDNSPINIILNGENYGEKKTGAFMPYSNSSVKGQKINAEEIGNASIVKIALDNNKKSLYACGIRNITGWDLDSDNNLIAIVGGIENVGVRGVERDFDYIYKLDDGTWYGWPDFSGGDPITSPRFQGENKVNPIISNPPNKVVPAPLYQFSKLGNIKYLAIDKDGAVLGKDSRIFYDKELNTICSIDKNGVLYKLLKLRDESRVGGIKYLNESIYILDSGIGCIYRLQLDNSSLKFNLPKSVSIFIIILLFILVILNIIRFNKIKK</sequence>
<accession>A0ABS7AL65</accession>
<keyword evidence="1" id="KW-0812">Transmembrane</keyword>
<keyword evidence="1" id="KW-1133">Transmembrane helix</keyword>
<gene>
    <name evidence="2" type="ORF">KYD98_03530</name>
</gene>
<dbReference type="Proteomes" id="UP001519921">
    <property type="component" value="Unassembled WGS sequence"/>
</dbReference>